<keyword evidence="2" id="KW-1133">Transmembrane helix</keyword>
<gene>
    <name evidence="3" type="ORF">ACFQLX_19120</name>
</gene>
<feature type="region of interest" description="Disordered" evidence="1">
    <location>
        <begin position="1"/>
        <end position="83"/>
    </location>
</feature>
<evidence type="ECO:0000313" key="3">
    <source>
        <dbReference type="EMBL" id="MFC7220256.1"/>
    </source>
</evidence>
<dbReference type="SUPFAM" id="SSF81995">
    <property type="entry name" value="beta-sandwich domain of Sec23/24"/>
    <property type="match status" value="1"/>
</dbReference>
<accession>A0ABW2GJW8</accession>
<feature type="transmembrane region" description="Helical" evidence="2">
    <location>
        <begin position="86"/>
        <end position="107"/>
    </location>
</feature>
<protein>
    <submittedName>
        <fullName evidence="3">Uncharacterized protein</fullName>
    </submittedName>
</protein>
<organism evidence="3 4">
    <name type="scientific">Streptomyces polyrhachis</name>
    <dbReference type="NCBI Taxonomy" id="1282885"/>
    <lineage>
        <taxon>Bacteria</taxon>
        <taxon>Bacillati</taxon>
        <taxon>Actinomycetota</taxon>
        <taxon>Actinomycetes</taxon>
        <taxon>Kitasatosporales</taxon>
        <taxon>Streptomycetaceae</taxon>
        <taxon>Streptomyces</taxon>
    </lineage>
</organism>
<comment type="caution">
    <text evidence="3">The sequence shown here is derived from an EMBL/GenBank/DDBJ whole genome shotgun (WGS) entry which is preliminary data.</text>
</comment>
<reference evidence="4" key="1">
    <citation type="journal article" date="2019" name="Int. J. Syst. Evol. Microbiol.">
        <title>The Global Catalogue of Microorganisms (GCM) 10K type strain sequencing project: providing services to taxonomists for standard genome sequencing and annotation.</title>
        <authorList>
            <consortium name="The Broad Institute Genomics Platform"/>
            <consortium name="The Broad Institute Genome Sequencing Center for Infectious Disease"/>
            <person name="Wu L."/>
            <person name="Ma J."/>
        </authorList>
    </citation>
    <scope>NUCLEOTIDE SEQUENCE [LARGE SCALE GENOMIC DNA]</scope>
    <source>
        <strain evidence="4">CGMCC 1.13681</strain>
    </source>
</reference>
<dbReference type="EMBL" id="JBHSZO010000031">
    <property type="protein sequence ID" value="MFC7220256.1"/>
    <property type="molecule type" value="Genomic_DNA"/>
</dbReference>
<feature type="compositionally biased region" description="Pro residues" evidence="1">
    <location>
        <begin position="36"/>
        <end position="60"/>
    </location>
</feature>
<feature type="region of interest" description="Disordered" evidence="1">
    <location>
        <begin position="108"/>
        <end position="136"/>
    </location>
</feature>
<evidence type="ECO:0000256" key="1">
    <source>
        <dbReference type="SAM" id="MobiDB-lite"/>
    </source>
</evidence>
<keyword evidence="2" id="KW-0812">Transmembrane</keyword>
<evidence type="ECO:0000256" key="2">
    <source>
        <dbReference type="SAM" id="Phobius"/>
    </source>
</evidence>
<sequence>MSYNQPPPGPYGGAGQQGPYGSPPGPYGAQGAPSPYGQPPQGGYPPPGQQPGPYGQPPQPGYGQQPYGHPGFPAPPQPPGRGGRTAAAVIAAAVTLVVIVGGAAYLIGSGGEEGGGDGKRTSAGGGEEPTAKPVKYRLTTPATLAGDWTQDTSKSGGKSLGTSEVEHLEELGVSADGTVGAHYKDGTKAAPRQLQFSGVYGTVTDPGRAVDGAFEKLTADSAGESSDGAKAEPVGAPQSFRPAGLEEGAVLKCVSVRFTKTSDSGKELSFEFPSCVWGDASTVGYTAVSDPAALFNGRTMELSEAADLTARVRSEARQEQAVAG</sequence>
<dbReference type="Proteomes" id="UP001596413">
    <property type="component" value="Unassembled WGS sequence"/>
</dbReference>
<feature type="compositionally biased region" description="Pro residues" evidence="1">
    <location>
        <begin position="1"/>
        <end position="10"/>
    </location>
</feature>
<feature type="compositionally biased region" description="Low complexity" evidence="1">
    <location>
        <begin position="61"/>
        <end position="71"/>
    </location>
</feature>
<dbReference type="RefSeq" id="WP_386416818.1">
    <property type="nucleotide sequence ID" value="NZ_JBHSZO010000031.1"/>
</dbReference>
<evidence type="ECO:0000313" key="4">
    <source>
        <dbReference type="Proteomes" id="UP001596413"/>
    </source>
</evidence>
<proteinExistence type="predicted"/>
<keyword evidence="2" id="KW-0472">Membrane</keyword>
<name>A0ABW2GJW8_9ACTN</name>
<keyword evidence="4" id="KW-1185">Reference proteome</keyword>